<keyword evidence="2" id="KW-0472">Membrane</keyword>
<dbReference type="GO" id="GO:0005783">
    <property type="term" value="C:endoplasmic reticulum"/>
    <property type="evidence" value="ECO:0007669"/>
    <property type="project" value="TreeGrafter"/>
</dbReference>
<keyword evidence="2" id="KW-1133">Transmembrane helix</keyword>
<dbReference type="InterPro" id="IPR011989">
    <property type="entry name" value="ARM-like"/>
</dbReference>
<feature type="transmembrane region" description="Helical" evidence="2">
    <location>
        <begin position="118"/>
        <end position="136"/>
    </location>
</feature>
<evidence type="ECO:0000256" key="2">
    <source>
        <dbReference type="SAM" id="Phobius"/>
    </source>
</evidence>
<dbReference type="GO" id="GO:0000774">
    <property type="term" value="F:adenyl-nucleotide exchange factor activity"/>
    <property type="evidence" value="ECO:0007669"/>
    <property type="project" value="TreeGrafter"/>
</dbReference>
<dbReference type="InParanoid" id="A0A674HR04"/>
<keyword evidence="4" id="KW-1185">Reference proteome</keyword>
<dbReference type="InterPro" id="IPR050693">
    <property type="entry name" value="Hsp70_NEF-Inhibitors"/>
</dbReference>
<dbReference type="InterPro" id="IPR016024">
    <property type="entry name" value="ARM-type_fold"/>
</dbReference>
<sequence length="327" mass="34275">SLRVTQGHSGVIWSLWVTQGSFGHSGVIGVTGDPVRAGRALREPGQRHRFLLAGRAGGAAAAAGAPLGAAAGRGRAGVGVLRPEPSGGAGPGAGAGGAAGAAGGAEGRPRPKRAPRRALRHLLPGAGAAGGAAAAAGLGEDFWVVFGGFGVFFCRFLTFFTVFCYFLPDFARFNPKFPFPGLVRAQPEGLQQLQDLGGLEALGGALQSPHPPLRARAAFLLHCLLREHPRLTGPLLQQGLVPRAAALLRSEHDGAHEHGLGVLCSLAAGSPEGLRECRDPALGLEQLLRQRREQLKGHDQFQEELEFCERLLQLCFETPPEESTMDR</sequence>
<feature type="region of interest" description="Disordered" evidence="1">
    <location>
        <begin position="80"/>
        <end position="114"/>
    </location>
</feature>
<name>A0A674HR04_TAEGU</name>
<dbReference type="SUPFAM" id="SSF48371">
    <property type="entry name" value="ARM repeat"/>
    <property type="match status" value="1"/>
</dbReference>
<reference evidence="3" key="1">
    <citation type="submission" date="2025-08" db="UniProtKB">
        <authorList>
            <consortium name="Ensembl"/>
        </authorList>
    </citation>
    <scope>IDENTIFICATION</scope>
</reference>
<dbReference type="Gene3D" id="1.25.10.10">
    <property type="entry name" value="Leucine-rich Repeat Variant"/>
    <property type="match status" value="1"/>
</dbReference>
<dbReference type="Proteomes" id="UP000007754">
    <property type="component" value="Unplaced"/>
</dbReference>
<evidence type="ECO:0000313" key="3">
    <source>
        <dbReference type="Ensembl" id="ENSTGUP00000036955.1"/>
    </source>
</evidence>
<organism evidence="3 4">
    <name type="scientific">Taeniopygia guttata</name>
    <name type="common">Zebra finch</name>
    <name type="synonym">Poephila guttata</name>
    <dbReference type="NCBI Taxonomy" id="59729"/>
    <lineage>
        <taxon>Eukaryota</taxon>
        <taxon>Metazoa</taxon>
        <taxon>Chordata</taxon>
        <taxon>Craniata</taxon>
        <taxon>Vertebrata</taxon>
        <taxon>Euteleostomi</taxon>
        <taxon>Archelosauria</taxon>
        <taxon>Archosauria</taxon>
        <taxon>Dinosauria</taxon>
        <taxon>Saurischia</taxon>
        <taxon>Theropoda</taxon>
        <taxon>Coelurosauria</taxon>
        <taxon>Aves</taxon>
        <taxon>Neognathae</taxon>
        <taxon>Neoaves</taxon>
        <taxon>Telluraves</taxon>
        <taxon>Australaves</taxon>
        <taxon>Passeriformes</taxon>
        <taxon>Passeroidea</taxon>
        <taxon>Estrildidae</taxon>
        <taxon>Estrildinae</taxon>
        <taxon>Taeniopygia</taxon>
    </lineage>
</organism>
<keyword evidence="2" id="KW-0812">Transmembrane</keyword>
<accession>A0A674HR04</accession>
<feature type="compositionally biased region" description="Gly residues" evidence="1">
    <location>
        <begin position="87"/>
        <end position="106"/>
    </location>
</feature>
<feature type="transmembrane region" description="Helical" evidence="2">
    <location>
        <begin position="142"/>
        <end position="167"/>
    </location>
</feature>
<evidence type="ECO:0000256" key="1">
    <source>
        <dbReference type="SAM" id="MobiDB-lite"/>
    </source>
</evidence>
<dbReference type="AlphaFoldDB" id="A0A674HR04"/>
<evidence type="ECO:0000313" key="4">
    <source>
        <dbReference type="Proteomes" id="UP000007754"/>
    </source>
</evidence>
<dbReference type="GeneTree" id="ENSGT00940000153909"/>
<dbReference type="PANTHER" id="PTHR19316:SF18">
    <property type="entry name" value="HSP70-BINDING PROTEIN 1"/>
    <property type="match status" value="1"/>
</dbReference>
<dbReference type="Ensembl" id="ENSTGUT00000041170.1">
    <property type="protein sequence ID" value="ENSTGUP00000036955.1"/>
    <property type="gene ID" value="ENSTGUG00000025040.1"/>
</dbReference>
<proteinExistence type="predicted"/>
<dbReference type="PANTHER" id="PTHR19316">
    <property type="entry name" value="PROTEIN FOLDING REGULATOR"/>
    <property type="match status" value="1"/>
</dbReference>
<protein>
    <submittedName>
        <fullName evidence="3">HSPA (Hsp70) binding protein 1</fullName>
    </submittedName>
</protein>
<reference evidence="3" key="2">
    <citation type="submission" date="2025-09" db="UniProtKB">
        <authorList>
            <consortium name="Ensembl"/>
        </authorList>
    </citation>
    <scope>IDENTIFICATION</scope>
</reference>